<dbReference type="Proteomes" id="UP001374579">
    <property type="component" value="Unassembled WGS sequence"/>
</dbReference>
<evidence type="ECO:0000313" key="5">
    <source>
        <dbReference type="EMBL" id="KAK7100791.1"/>
    </source>
</evidence>
<dbReference type="InterPro" id="IPR002048">
    <property type="entry name" value="EF_hand_dom"/>
</dbReference>
<reference evidence="5 6" key="1">
    <citation type="submission" date="2024-02" db="EMBL/GenBank/DDBJ databases">
        <title>Chromosome-scale genome assembly of the rough periwinkle Littorina saxatilis.</title>
        <authorList>
            <person name="De Jode A."/>
            <person name="Faria R."/>
            <person name="Formenti G."/>
            <person name="Sims Y."/>
            <person name="Smith T.P."/>
            <person name="Tracey A."/>
            <person name="Wood J.M.D."/>
            <person name="Zagrodzka Z.B."/>
            <person name="Johannesson K."/>
            <person name="Butlin R.K."/>
            <person name="Leder E.H."/>
        </authorList>
    </citation>
    <scope>NUCLEOTIDE SEQUENCE [LARGE SCALE GENOMIC DNA]</scope>
    <source>
        <strain evidence="5">Snail1</strain>
        <tissue evidence="5">Muscle</tissue>
    </source>
</reference>
<keyword evidence="6" id="KW-1185">Reference proteome</keyword>
<dbReference type="Pfam" id="PF13499">
    <property type="entry name" value="EF-hand_7"/>
    <property type="match status" value="1"/>
</dbReference>
<name>A0AAN9B8Z5_9CAEN</name>
<dbReference type="AlphaFoldDB" id="A0AAN9B8Z5"/>
<protein>
    <recommendedName>
        <fullName evidence="4">EF-hand domain-containing protein</fullName>
    </recommendedName>
</protein>
<dbReference type="EMBL" id="JBAMIC010000011">
    <property type="protein sequence ID" value="KAK7100791.1"/>
    <property type="molecule type" value="Genomic_DNA"/>
</dbReference>
<sequence>MDCKKADKELQQMCSQRLASEKDPVERFKCYCLKNGCAGIKTIGRKFRIMDDSGDRKLQLDEFIVGCRECRLSKMGPDELTAVFKYFDKDGSGTLDFNEFLASVRPKMNENRKVLVNKAFAKMDKTGDGVITVDDLVGIYDVRSHPKFQNGEMDKKEVLLEFLSSFDAGENSDGKVTKEEWMDYYSGVSASIDDDAYFSLMMYNSWKVKATD</sequence>
<keyword evidence="3" id="KW-0106">Calcium</keyword>
<evidence type="ECO:0000259" key="4">
    <source>
        <dbReference type="PROSITE" id="PS50222"/>
    </source>
</evidence>
<dbReference type="Gene3D" id="1.10.238.10">
    <property type="entry name" value="EF-hand"/>
    <property type="match status" value="2"/>
</dbReference>
<organism evidence="5 6">
    <name type="scientific">Littorina saxatilis</name>
    <dbReference type="NCBI Taxonomy" id="31220"/>
    <lineage>
        <taxon>Eukaryota</taxon>
        <taxon>Metazoa</taxon>
        <taxon>Spiralia</taxon>
        <taxon>Lophotrochozoa</taxon>
        <taxon>Mollusca</taxon>
        <taxon>Gastropoda</taxon>
        <taxon>Caenogastropoda</taxon>
        <taxon>Littorinimorpha</taxon>
        <taxon>Littorinoidea</taxon>
        <taxon>Littorinidae</taxon>
        <taxon>Littorina</taxon>
    </lineage>
</organism>
<dbReference type="GO" id="GO:0005509">
    <property type="term" value="F:calcium ion binding"/>
    <property type="evidence" value="ECO:0007669"/>
    <property type="project" value="InterPro"/>
</dbReference>
<evidence type="ECO:0000256" key="2">
    <source>
        <dbReference type="ARBA" id="ARBA00022737"/>
    </source>
</evidence>
<accession>A0AAN9B8Z5</accession>
<dbReference type="SUPFAM" id="SSF47473">
    <property type="entry name" value="EF-hand"/>
    <property type="match status" value="1"/>
</dbReference>
<dbReference type="CDD" id="cd00051">
    <property type="entry name" value="EFh"/>
    <property type="match status" value="2"/>
</dbReference>
<dbReference type="Pfam" id="PF13202">
    <property type="entry name" value="EF-hand_5"/>
    <property type="match status" value="1"/>
</dbReference>
<dbReference type="SMART" id="SM00054">
    <property type="entry name" value="EFh"/>
    <property type="match status" value="4"/>
</dbReference>
<keyword evidence="2" id="KW-0677">Repeat</keyword>
<evidence type="ECO:0000313" key="6">
    <source>
        <dbReference type="Proteomes" id="UP001374579"/>
    </source>
</evidence>
<dbReference type="PROSITE" id="PS00018">
    <property type="entry name" value="EF_HAND_1"/>
    <property type="match status" value="2"/>
</dbReference>
<gene>
    <name evidence="5" type="ORF">V1264_023673</name>
</gene>
<dbReference type="PANTHER" id="PTHR34524:SF6">
    <property type="entry name" value="CALCYPHOSINE LIKE"/>
    <property type="match status" value="1"/>
</dbReference>
<evidence type="ECO:0000256" key="1">
    <source>
        <dbReference type="ARBA" id="ARBA00022723"/>
    </source>
</evidence>
<dbReference type="PANTHER" id="PTHR34524">
    <property type="entry name" value="CALCYPHOSIN"/>
    <property type="match status" value="1"/>
</dbReference>
<dbReference type="InterPro" id="IPR011992">
    <property type="entry name" value="EF-hand-dom_pair"/>
</dbReference>
<dbReference type="InterPro" id="IPR051581">
    <property type="entry name" value="Ca-bind"/>
</dbReference>
<dbReference type="InterPro" id="IPR018247">
    <property type="entry name" value="EF_Hand_1_Ca_BS"/>
</dbReference>
<proteinExistence type="predicted"/>
<dbReference type="PROSITE" id="PS50222">
    <property type="entry name" value="EF_HAND_2"/>
    <property type="match status" value="2"/>
</dbReference>
<keyword evidence="1" id="KW-0479">Metal-binding</keyword>
<feature type="domain" description="EF-hand" evidence="4">
    <location>
        <begin position="75"/>
        <end position="110"/>
    </location>
</feature>
<evidence type="ECO:0000256" key="3">
    <source>
        <dbReference type="ARBA" id="ARBA00022837"/>
    </source>
</evidence>
<feature type="domain" description="EF-hand" evidence="4">
    <location>
        <begin position="111"/>
        <end position="146"/>
    </location>
</feature>
<comment type="caution">
    <text evidence="5">The sequence shown here is derived from an EMBL/GenBank/DDBJ whole genome shotgun (WGS) entry which is preliminary data.</text>
</comment>